<keyword evidence="8 10" id="KW-0998">Cell outer membrane</keyword>
<keyword evidence="7 10" id="KW-0564">Palmitate</keyword>
<dbReference type="PRINTS" id="PR01338">
    <property type="entry name" value="TYPE3OMKPROT"/>
</dbReference>
<dbReference type="Gene3D" id="3.30.300.30">
    <property type="match status" value="1"/>
</dbReference>
<keyword evidence="10" id="KW-1133">Transmembrane helix</keyword>
<evidence type="ECO:0000259" key="11">
    <source>
        <dbReference type="Pfam" id="PF01514"/>
    </source>
</evidence>
<evidence type="ECO:0000256" key="10">
    <source>
        <dbReference type="RuleBase" id="RU364102"/>
    </source>
</evidence>
<evidence type="ECO:0000256" key="1">
    <source>
        <dbReference type="ARBA" id="ARBA00004459"/>
    </source>
</evidence>
<evidence type="ECO:0000256" key="9">
    <source>
        <dbReference type="ARBA" id="ARBA00023288"/>
    </source>
</evidence>
<keyword evidence="3" id="KW-0813">Transport</keyword>
<dbReference type="RefSeq" id="WP_099049928.1">
    <property type="nucleotide sequence ID" value="NZ_CAMKUH010000004.1"/>
</dbReference>
<evidence type="ECO:0000256" key="4">
    <source>
        <dbReference type="ARBA" id="ARBA00022729"/>
    </source>
</evidence>
<dbReference type="AlphaFoldDB" id="A0A4U9TFX5"/>
<dbReference type="PROSITE" id="PS51257">
    <property type="entry name" value="PROKAR_LIPOPROTEIN"/>
    <property type="match status" value="1"/>
</dbReference>
<organism evidence="12">
    <name type="scientific">Serratia fonticola</name>
    <dbReference type="NCBI Taxonomy" id="47917"/>
    <lineage>
        <taxon>Bacteria</taxon>
        <taxon>Pseudomonadati</taxon>
        <taxon>Pseudomonadota</taxon>
        <taxon>Gammaproteobacteria</taxon>
        <taxon>Enterobacterales</taxon>
        <taxon>Yersiniaceae</taxon>
        <taxon>Serratia</taxon>
    </lineage>
</organism>
<evidence type="ECO:0000256" key="6">
    <source>
        <dbReference type="ARBA" id="ARBA00023136"/>
    </source>
</evidence>
<dbReference type="InterPro" id="IPR003282">
    <property type="entry name" value="T3SS_SctJ"/>
</dbReference>
<keyword evidence="6 10" id="KW-0472">Membrane</keyword>
<keyword evidence="9 10" id="KW-0449">Lipoprotein</keyword>
<dbReference type="NCBIfam" id="TIGR02544">
    <property type="entry name" value="III_secr_YscJ"/>
    <property type="match status" value="1"/>
</dbReference>
<reference evidence="12" key="1">
    <citation type="submission" date="2019-05" db="EMBL/GenBank/DDBJ databases">
        <authorList>
            <consortium name="Pathogen Informatics"/>
        </authorList>
    </citation>
    <scope>NUCLEOTIDE SEQUENCE [LARGE SCALE GENOMIC DNA]</scope>
    <source>
        <strain evidence="12">NCTC12965</strain>
    </source>
</reference>
<keyword evidence="5" id="KW-0653">Protein transport</keyword>
<dbReference type="Gene3D" id="3.30.70.1530">
    <property type="entry name" value="Hypothetical protein rpa1041"/>
    <property type="match status" value="1"/>
</dbReference>
<gene>
    <name evidence="12" type="primary">prgK</name>
    <name evidence="12" type="ORF">NCTC12965_00372</name>
</gene>
<name>A0A4U9TFX5_SERFO</name>
<dbReference type="Pfam" id="PF01514">
    <property type="entry name" value="YscJ_FliF"/>
    <property type="match status" value="1"/>
</dbReference>
<comment type="subcellular location">
    <subcellularLocation>
        <location evidence="1">Cell outer membrane</location>
        <topology evidence="1">Lipid-anchor</topology>
    </subcellularLocation>
</comment>
<feature type="domain" description="Flagellar M-ring N-terminal" evidence="11">
    <location>
        <begin position="20"/>
        <end position="188"/>
    </location>
</feature>
<proteinExistence type="inferred from homology"/>
<evidence type="ECO:0000256" key="7">
    <source>
        <dbReference type="ARBA" id="ARBA00023139"/>
    </source>
</evidence>
<dbReference type="InterPro" id="IPR006182">
    <property type="entry name" value="FliF_N_dom"/>
</dbReference>
<dbReference type="PANTHER" id="PTHR30046:SF3">
    <property type="entry name" value="SECRETION SYSTEM APPARATUS LIPOPROTEIN SSAJ"/>
    <property type="match status" value="1"/>
</dbReference>
<comment type="similarity">
    <text evidence="2 10">Belongs to the YscJ lipoprotein family.</text>
</comment>
<evidence type="ECO:0000256" key="8">
    <source>
        <dbReference type="ARBA" id="ARBA00023237"/>
    </source>
</evidence>
<dbReference type="InterPro" id="IPR043427">
    <property type="entry name" value="YscJ/FliF"/>
</dbReference>
<dbReference type="EMBL" id="CABEEZ010000015">
    <property type="protein sequence ID" value="VTR17329.1"/>
    <property type="molecule type" value="Genomic_DNA"/>
</dbReference>
<dbReference type="InterPro" id="IPR045851">
    <property type="entry name" value="AMP-bd_C_sf"/>
</dbReference>
<evidence type="ECO:0000313" key="12">
    <source>
        <dbReference type="EMBL" id="VTR17329.1"/>
    </source>
</evidence>
<feature type="transmembrane region" description="Helical" evidence="10">
    <location>
        <begin position="210"/>
        <end position="230"/>
    </location>
</feature>
<dbReference type="PANTHER" id="PTHR30046">
    <property type="entry name" value="FLAGELLAR M-RING PROTEIN"/>
    <property type="match status" value="1"/>
</dbReference>
<dbReference type="GO" id="GO:0009279">
    <property type="term" value="C:cell outer membrane"/>
    <property type="evidence" value="ECO:0007669"/>
    <property type="project" value="UniProtKB-SubCell"/>
</dbReference>
<sequence length="238" mass="26415">MPILKIILPLFLLLLVGCKEQELLKGLDQTQANEIISLLQSNNINVKKTEVDKQGYSVSVGKLDFTTAVELMRIYDLPSKPRLQIAEMFPSDSLISSPRAEKARLFSGIEQRLEQSLLVLKGVVAARVHVSYDLSAMEGERNKVPVHLSALVKYDAASNKASLMINDIKRFLKNSFEDVDYDNISVVLSEIPLVQHQAPITTSQGVSMSLWLLLTGIVTFAVGGGAVYFFSRRNDFNS</sequence>
<dbReference type="GO" id="GO:0009306">
    <property type="term" value="P:protein secretion"/>
    <property type="evidence" value="ECO:0007669"/>
    <property type="project" value="InterPro"/>
</dbReference>
<evidence type="ECO:0000256" key="2">
    <source>
        <dbReference type="ARBA" id="ARBA00009509"/>
    </source>
</evidence>
<evidence type="ECO:0000256" key="3">
    <source>
        <dbReference type="ARBA" id="ARBA00022448"/>
    </source>
</evidence>
<keyword evidence="4 10" id="KW-0732">Signal</keyword>
<protein>
    <recommendedName>
        <fullName evidence="10">Lipoprotein</fullName>
    </recommendedName>
</protein>
<keyword evidence="10" id="KW-0812">Transmembrane</keyword>
<dbReference type="NCBIfam" id="NF011852">
    <property type="entry name" value="PRK15324.1"/>
    <property type="match status" value="1"/>
</dbReference>
<accession>A0A4U9TFX5</accession>
<evidence type="ECO:0000256" key="5">
    <source>
        <dbReference type="ARBA" id="ARBA00022927"/>
    </source>
</evidence>